<dbReference type="OrthoDB" id="9768177at2"/>
<comment type="similarity">
    <text evidence="7">Belongs to the TonB-dependent receptor family.</text>
</comment>
<dbReference type="PROSITE" id="PS52016">
    <property type="entry name" value="TONB_DEPENDENT_REC_3"/>
    <property type="match status" value="1"/>
</dbReference>
<dbReference type="SUPFAM" id="SSF49464">
    <property type="entry name" value="Carboxypeptidase regulatory domain-like"/>
    <property type="match status" value="1"/>
</dbReference>
<dbReference type="Pfam" id="PF07715">
    <property type="entry name" value="Plug"/>
    <property type="match status" value="1"/>
</dbReference>
<dbReference type="SUPFAM" id="SSF56935">
    <property type="entry name" value="Porins"/>
    <property type="match status" value="1"/>
</dbReference>
<dbReference type="Gene3D" id="2.60.40.1120">
    <property type="entry name" value="Carboxypeptidase-like, regulatory domain"/>
    <property type="match status" value="1"/>
</dbReference>
<evidence type="ECO:0000256" key="6">
    <source>
        <dbReference type="ARBA" id="ARBA00023237"/>
    </source>
</evidence>
<keyword evidence="8" id="KW-0732">Signal</keyword>
<dbReference type="InterPro" id="IPR012910">
    <property type="entry name" value="Plug_dom"/>
</dbReference>
<sequence length="1017" mass="111498">MNRLFTFIMVCLCLVGFNHANAQQLGVVKGTVTDASNGETLPGVSILVKGTNSGTQSDAKGEFSIKTAGNATLVFNYVGYLSKEVAINNQTTLNVKLEVSSKELEQVVVVGYGVQKKSDVTGAVTQVTAKDISYQASANPAQSLQGKVAGVTVTNTGTPGSQPTVRIRGLGSVSSNSNPLYVVDGVLTRDITFLNNNDIETFNILKDASASAIYGVQAANGVIIITTKRGKSGKPLITYSGYMGFQKPTNMVDMTNGSQYIELLNEKGQIMADRAGQSYSPINGGAYPASTDWYDQILRSSAMIQNHELNFSGGNEKTQYAVGASYFKQEGLAKENDYARVNLKTAVDTWATDFLKVGANINLSSATSNNAPDNIFKDAYVAPSAIGVTNPDGSFTSMMDFGSFPNPAAKLYYNNNKTNALRLVGGAYLEVHPIKNLSVKSALYVDGTQSTNRKYTPWYQVSSVQTDTTLTLAKKIEDPFSYTWDNTATYKFEINEKHSLTAMLGTSMLQDRYHSMTATRQGVKDYGDGSWYLGNGSDKGQSNGESVDLYRSFSLFGRLNYSYLQRYLFTATLRRDEASIFPKDNRADFFPSVGLGWVISQESFMANQNAFQNLKLRASWGKMGNSRIPLTVVPGLSTGGNYSGVFGGNIITGANITQVGPRNLLWETTDEFDVAIEGATLRNRLTFEIDYYNKKTKNAIFPVTTVTTIGASNTSYLDNNADVVNKGLELSLGWKDRIGEFSYSIGGNIATNKNEVTRLKEGTLGIYGGSVNYINTTYTTVGRSIGEFYGRKVVGVFQNQLEIDNYKNKEGIVIQPQARPGDFIYQDTNGDGKINDYDRVFLGTAIPTYSFGINLGGSYKNFDLTVDMYGQGGNKVYNAKRFRQLGNENYDLDFYNNRWHGEGTSSTYPSADVVSETNKLASSFYVESGDMFKVRNIQLGYTFPQKVTNKLKINGLRVYANVANPFNFFNYNGFTPEVTNIDLTKSYNEQINATSQGIDLNVYPMSTVYNFGINLTL</sequence>
<dbReference type="Gene3D" id="2.170.130.10">
    <property type="entry name" value="TonB-dependent receptor, plug domain"/>
    <property type="match status" value="1"/>
</dbReference>
<keyword evidence="11" id="KW-1185">Reference proteome</keyword>
<dbReference type="InterPro" id="IPR023997">
    <property type="entry name" value="TonB-dep_OMP_SusC/RagA_CS"/>
</dbReference>
<keyword evidence="4 7" id="KW-0812">Transmembrane</keyword>
<dbReference type="Pfam" id="PF13715">
    <property type="entry name" value="CarbopepD_reg_2"/>
    <property type="match status" value="1"/>
</dbReference>
<dbReference type="EMBL" id="CP003349">
    <property type="protein sequence ID" value="AFD08674.1"/>
    <property type="molecule type" value="Genomic_DNA"/>
</dbReference>
<name>H8KLU6_SOLCM</name>
<keyword evidence="5 7" id="KW-0472">Membrane</keyword>
<evidence type="ECO:0000256" key="5">
    <source>
        <dbReference type="ARBA" id="ARBA00023136"/>
    </source>
</evidence>
<dbReference type="AlphaFoldDB" id="H8KLU6"/>
<evidence type="ECO:0000256" key="3">
    <source>
        <dbReference type="ARBA" id="ARBA00022452"/>
    </source>
</evidence>
<organism evidence="10 11">
    <name type="scientific">Solitalea canadensis (strain ATCC 29591 / DSM 3403 / JCM 21819 / LMG 8368 / NBRC 15130 / NCIMB 12057 / USAM 9D)</name>
    <name type="common">Flexibacter canadensis</name>
    <dbReference type="NCBI Taxonomy" id="929556"/>
    <lineage>
        <taxon>Bacteria</taxon>
        <taxon>Pseudomonadati</taxon>
        <taxon>Bacteroidota</taxon>
        <taxon>Sphingobacteriia</taxon>
        <taxon>Sphingobacteriales</taxon>
        <taxon>Sphingobacteriaceae</taxon>
        <taxon>Solitalea</taxon>
    </lineage>
</organism>
<proteinExistence type="inferred from homology"/>
<evidence type="ECO:0000256" key="7">
    <source>
        <dbReference type="PROSITE-ProRule" id="PRU01360"/>
    </source>
</evidence>
<dbReference type="STRING" id="929556.Solca_3670"/>
<gene>
    <name evidence="10" type="ordered locus">Solca_3670</name>
</gene>
<reference evidence="10" key="1">
    <citation type="submission" date="2012-02" db="EMBL/GenBank/DDBJ databases">
        <title>The complete genome of Solitalea canadensis DSM 3403.</title>
        <authorList>
            <consortium name="US DOE Joint Genome Institute (JGI-PGF)"/>
            <person name="Lucas S."/>
            <person name="Copeland A."/>
            <person name="Lapidus A."/>
            <person name="Glavina del Rio T."/>
            <person name="Dalin E."/>
            <person name="Tice H."/>
            <person name="Bruce D."/>
            <person name="Goodwin L."/>
            <person name="Pitluck S."/>
            <person name="Peters L."/>
            <person name="Ovchinnikova G."/>
            <person name="Lu M."/>
            <person name="Kyrpides N."/>
            <person name="Mavromatis K."/>
            <person name="Ivanova N."/>
            <person name="Brettin T."/>
            <person name="Detter J.C."/>
            <person name="Han C."/>
            <person name="Larimer F."/>
            <person name="Land M."/>
            <person name="Hauser L."/>
            <person name="Markowitz V."/>
            <person name="Cheng J.-F."/>
            <person name="Hugenholtz P."/>
            <person name="Woyke T."/>
            <person name="Wu D."/>
            <person name="Spring S."/>
            <person name="Schroeder M."/>
            <person name="Kopitz M."/>
            <person name="Brambilla E."/>
            <person name="Klenk H.-P."/>
            <person name="Eisen J.A."/>
        </authorList>
    </citation>
    <scope>NUCLEOTIDE SEQUENCE</scope>
    <source>
        <strain evidence="10">DSM 3403</strain>
    </source>
</reference>
<dbReference type="Proteomes" id="UP000007590">
    <property type="component" value="Chromosome"/>
</dbReference>
<dbReference type="InterPro" id="IPR039426">
    <property type="entry name" value="TonB-dep_rcpt-like"/>
</dbReference>
<evidence type="ECO:0000256" key="8">
    <source>
        <dbReference type="SAM" id="SignalP"/>
    </source>
</evidence>
<dbReference type="eggNOG" id="COG1629">
    <property type="taxonomic scope" value="Bacteria"/>
</dbReference>
<dbReference type="NCBIfam" id="TIGR04057">
    <property type="entry name" value="SusC_RagA_signa"/>
    <property type="match status" value="1"/>
</dbReference>
<keyword evidence="6 7" id="KW-0998">Cell outer membrane</keyword>
<evidence type="ECO:0000259" key="9">
    <source>
        <dbReference type="Pfam" id="PF07715"/>
    </source>
</evidence>
<feature type="signal peptide" evidence="8">
    <location>
        <begin position="1"/>
        <end position="22"/>
    </location>
</feature>
<dbReference type="KEGG" id="scn:Solca_3670"/>
<dbReference type="GO" id="GO:0009279">
    <property type="term" value="C:cell outer membrane"/>
    <property type="evidence" value="ECO:0007669"/>
    <property type="project" value="UniProtKB-SubCell"/>
</dbReference>
<evidence type="ECO:0000313" key="11">
    <source>
        <dbReference type="Proteomes" id="UP000007590"/>
    </source>
</evidence>
<keyword evidence="2 7" id="KW-0813">Transport</keyword>
<feature type="domain" description="TonB-dependent receptor plug" evidence="9">
    <location>
        <begin position="117"/>
        <end position="222"/>
    </location>
</feature>
<feature type="chain" id="PRO_5003613166" evidence="8">
    <location>
        <begin position="23"/>
        <end position="1017"/>
    </location>
</feature>
<keyword evidence="3 7" id="KW-1134">Transmembrane beta strand</keyword>
<dbReference type="InterPro" id="IPR037066">
    <property type="entry name" value="Plug_dom_sf"/>
</dbReference>
<evidence type="ECO:0000256" key="2">
    <source>
        <dbReference type="ARBA" id="ARBA00022448"/>
    </source>
</evidence>
<dbReference type="RefSeq" id="WP_014681897.1">
    <property type="nucleotide sequence ID" value="NC_017770.1"/>
</dbReference>
<evidence type="ECO:0000313" key="10">
    <source>
        <dbReference type="EMBL" id="AFD08674.1"/>
    </source>
</evidence>
<comment type="subcellular location">
    <subcellularLocation>
        <location evidence="1 7">Cell outer membrane</location>
        <topology evidence="1 7">Multi-pass membrane protein</topology>
    </subcellularLocation>
</comment>
<dbReference type="InterPro" id="IPR036942">
    <property type="entry name" value="Beta-barrel_TonB_sf"/>
</dbReference>
<dbReference type="HOGENOM" id="CLU_004317_0_2_10"/>
<dbReference type="NCBIfam" id="TIGR04056">
    <property type="entry name" value="OMP_RagA_SusC"/>
    <property type="match status" value="1"/>
</dbReference>
<dbReference type="InterPro" id="IPR008969">
    <property type="entry name" value="CarboxyPept-like_regulatory"/>
</dbReference>
<dbReference type="Gene3D" id="2.40.170.20">
    <property type="entry name" value="TonB-dependent receptor, beta-barrel domain"/>
    <property type="match status" value="1"/>
</dbReference>
<evidence type="ECO:0000256" key="1">
    <source>
        <dbReference type="ARBA" id="ARBA00004571"/>
    </source>
</evidence>
<evidence type="ECO:0000256" key="4">
    <source>
        <dbReference type="ARBA" id="ARBA00022692"/>
    </source>
</evidence>
<dbReference type="InterPro" id="IPR023996">
    <property type="entry name" value="TonB-dep_OMP_SusC/RagA"/>
</dbReference>
<accession>H8KLU6</accession>
<protein>
    <submittedName>
        <fullName evidence="10">TonB-linked outer membrane protein, SusC/RagA family</fullName>
    </submittedName>
</protein>